<evidence type="ECO:0000313" key="2">
    <source>
        <dbReference type="Proteomes" id="UP000199608"/>
    </source>
</evidence>
<dbReference type="AlphaFoldDB" id="A0A1H2I365"/>
<sequence length="223" mass="25286">MLEIHLDERGELAIENISALLKAFPQYAERATASALNSEGYRLKELIQAAIRRGGVDGEWDTLNPHTGVLSQVKAAIKKKPSYRLKNYKMVWKGEKGSKRRVKQYTQVKLSTRTQPLLRLAGAVRYKYDPDMQMVNIGFIRSGNISGSILRLARMHARGSKTPVTPDMRKMLFALGFPIKKTTTVLKTPARPVIEPVFEQEKDNIMGNIERKFIAAINRYLDL</sequence>
<gene>
    <name evidence="1" type="ORF">SAMN04487931_107196</name>
</gene>
<dbReference type="RefSeq" id="WP_092235031.1">
    <property type="nucleotide sequence ID" value="NZ_FNLL01000007.1"/>
</dbReference>
<keyword evidence="2" id="KW-1185">Reference proteome</keyword>
<reference evidence="2" key="1">
    <citation type="submission" date="2016-10" db="EMBL/GenBank/DDBJ databases">
        <authorList>
            <person name="Varghese N."/>
            <person name="Submissions S."/>
        </authorList>
    </citation>
    <scope>NUCLEOTIDE SEQUENCE [LARGE SCALE GENOMIC DNA]</scope>
    <source>
        <strain evidence="2">DSM 3384</strain>
    </source>
</reference>
<evidence type="ECO:0008006" key="3">
    <source>
        <dbReference type="Google" id="ProtNLM"/>
    </source>
</evidence>
<dbReference type="Proteomes" id="UP000199608">
    <property type="component" value="Unassembled WGS sequence"/>
</dbReference>
<proteinExistence type="predicted"/>
<accession>A0A1H2I365</accession>
<protein>
    <recommendedName>
        <fullName evidence="3">Prophage minor tail protein Z (GPZ)</fullName>
    </recommendedName>
</protein>
<organism evidence="1 2">
    <name type="scientific">Desulfobacula phenolica</name>
    <dbReference type="NCBI Taxonomy" id="90732"/>
    <lineage>
        <taxon>Bacteria</taxon>
        <taxon>Pseudomonadati</taxon>
        <taxon>Thermodesulfobacteriota</taxon>
        <taxon>Desulfobacteria</taxon>
        <taxon>Desulfobacterales</taxon>
        <taxon>Desulfobacteraceae</taxon>
        <taxon>Desulfobacula</taxon>
    </lineage>
</organism>
<dbReference type="EMBL" id="FNLL01000007">
    <property type="protein sequence ID" value="SDU38336.1"/>
    <property type="molecule type" value="Genomic_DNA"/>
</dbReference>
<evidence type="ECO:0000313" key="1">
    <source>
        <dbReference type="EMBL" id="SDU38336.1"/>
    </source>
</evidence>
<name>A0A1H2I365_9BACT</name>